<evidence type="ECO:0000256" key="6">
    <source>
        <dbReference type="RuleBase" id="RU362006"/>
    </source>
</evidence>
<evidence type="ECO:0000256" key="5">
    <source>
        <dbReference type="ARBA" id="ARBA00023136"/>
    </source>
</evidence>
<sequence>MAQKFNEIKDQLDKSLHDPQKPWTNAFDTAEKSTGIDRIYIFLGTIVIIGVWLVFGYAAQLVCNSVGFLYPAYASIHALESPCKDDDTKWLTYWVVFSIFSICEYFADIIAGWFPLYWLIKCIFLVWLMVPTSINGSLVIYHRIVRPYFLKHHNVIDEAIRNVKEKASTLLEQQKNE</sequence>
<comment type="similarity">
    <text evidence="2 6">Belongs to the DP1 family.</text>
</comment>
<dbReference type="AlphaFoldDB" id="A0AAV8WB74"/>
<keyword evidence="5 6" id="KW-0472">Membrane</keyword>
<dbReference type="EMBL" id="JANEYG010000004">
    <property type="protein sequence ID" value="KAJ8923577.1"/>
    <property type="molecule type" value="Genomic_DNA"/>
</dbReference>
<keyword evidence="4 6" id="KW-1133">Transmembrane helix</keyword>
<evidence type="ECO:0000256" key="4">
    <source>
        <dbReference type="ARBA" id="ARBA00022989"/>
    </source>
</evidence>
<dbReference type="Proteomes" id="UP001159042">
    <property type="component" value="Unassembled WGS sequence"/>
</dbReference>
<organism evidence="7 8">
    <name type="scientific">Exocentrus adspersus</name>
    <dbReference type="NCBI Taxonomy" id="1586481"/>
    <lineage>
        <taxon>Eukaryota</taxon>
        <taxon>Metazoa</taxon>
        <taxon>Ecdysozoa</taxon>
        <taxon>Arthropoda</taxon>
        <taxon>Hexapoda</taxon>
        <taxon>Insecta</taxon>
        <taxon>Pterygota</taxon>
        <taxon>Neoptera</taxon>
        <taxon>Endopterygota</taxon>
        <taxon>Coleoptera</taxon>
        <taxon>Polyphaga</taxon>
        <taxon>Cucujiformia</taxon>
        <taxon>Chrysomeloidea</taxon>
        <taxon>Cerambycidae</taxon>
        <taxon>Lamiinae</taxon>
        <taxon>Acanthocinini</taxon>
        <taxon>Exocentrus</taxon>
    </lineage>
</organism>
<reference evidence="7 8" key="1">
    <citation type="journal article" date="2023" name="Insect Mol. Biol.">
        <title>Genome sequencing provides insights into the evolution of gene families encoding plant cell wall-degrading enzymes in longhorned beetles.</title>
        <authorList>
            <person name="Shin N.R."/>
            <person name="Okamura Y."/>
            <person name="Kirsch R."/>
            <person name="Pauchet Y."/>
        </authorList>
    </citation>
    <scope>NUCLEOTIDE SEQUENCE [LARGE SCALE GENOMIC DNA]</scope>
    <source>
        <strain evidence="7">EAD_L_NR</strain>
    </source>
</reference>
<evidence type="ECO:0000256" key="1">
    <source>
        <dbReference type="ARBA" id="ARBA00004141"/>
    </source>
</evidence>
<keyword evidence="8" id="KW-1185">Reference proteome</keyword>
<comment type="caution">
    <text evidence="7">The sequence shown here is derived from an EMBL/GenBank/DDBJ whole genome shotgun (WGS) entry which is preliminary data.</text>
</comment>
<dbReference type="InterPro" id="IPR004345">
    <property type="entry name" value="TB2_DP1_HVA22"/>
</dbReference>
<dbReference type="GO" id="GO:0016020">
    <property type="term" value="C:membrane"/>
    <property type="evidence" value="ECO:0007669"/>
    <property type="project" value="UniProtKB-SubCell"/>
</dbReference>
<evidence type="ECO:0000256" key="2">
    <source>
        <dbReference type="ARBA" id="ARBA00008573"/>
    </source>
</evidence>
<dbReference type="Pfam" id="PF03134">
    <property type="entry name" value="TB2_DP1_HVA22"/>
    <property type="match status" value="1"/>
</dbReference>
<comment type="subcellular location">
    <subcellularLocation>
        <location evidence="1 6">Membrane</location>
        <topology evidence="1 6">Multi-pass membrane protein</topology>
    </subcellularLocation>
</comment>
<accession>A0AAV8WB74</accession>
<evidence type="ECO:0000256" key="3">
    <source>
        <dbReference type="ARBA" id="ARBA00022692"/>
    </source>
</evidence>
<protein>
    <recommendedName>
        <fullName evidence="6">Receptor expression-enhancing protein</fullName>
    </recommendedName>
</protein>
<feature type="transmembrane region" description="Helical" evidence="6">
    <location>
        <begin position="39"/>
        <end position="70"/>
    </location>
</feature>
<feature type="transmembrane region" description="Helical" evidence="6">
    <location>
        <begin position="91"/>
        <end position="110"/>
    </location>
</feature>
<dbReference type="PANTHER" id="PTHR12300">
    <property type="entry name" value="HVA22-LIKE PROTEINS"/>
    <property type="match status" value="1"/>
</dbReference>
<evidence type="ECO:0000313" key="8">
    <source>
        <dbReference type="Proteomes" id="UP001159042"/>
    </source>
</evidence>
<feature type="transmembrane region" description="Helical" evidence="6">
    <location>
        <begin position="116"/>
        <end position="141"/>
    </location>
</feature>
<gene>
    <name evidence="7" type="ORF">NQ315_010156</name>
</gene>
<evidence type="ECO:0000313" key="7">
    <source>
        <dbReference type="EMBL" id="KAJ8923577.1"/>
    </source>
</evidence>
<dbReference type="PANTHER" id="PTHR12300:SF161">
    <property type="entry name" value="RECEPTOR EXPRESSION-ENHANCING PROTEIN"/>
    <property type="match status" value="1"/>
</dbReference>
<proteinExistence type="inferred from homology"/>
<keyword evidence="3 6" id="KW-0812">Transmembrane</keyword>
<name>A0AAV8WB74_9CUCU</name>